<sequence length="44" mass="4599">RADQLSLLVPALAVVALTVGVAAAQAWWSGRRGAVRELRAGDAR</sequence>
<comment type="caution">
    <text evidence="1">The sequence shown here is derived from an EMBL/GenBank/DDBJ whole genome shotgun (WGS) entry which is preliminary data.</text>
</comment>
<accession>A0A9X5CPJ6</accession>
<name>A0A9X5CPJ6_9ACTN</name>
<evidence type="ECO:0000313" key="2">
    <source>
        <dbReference type="Proteomes" id="UP000471745"/>
    </source>
</evidence>
<dbReference type="Proteomes" id="UP000471745">
    <property type="component" value="Unassembled WGS sequence"/>
</dbReference>
<evidence type="ECO:0000313" key="1">
    <source>
        <dbReference type="EMBL" id="NEC52284.1"/>
    </source>
</evidence>
<reference evidence="1 2" key="1">
    <citation type="submission" date="2020-01" db="EMBL/GenBank/DDBJ databases">
        <title>Insect and environment-associated Actinomycetes.</title>
        <authorList>
            <person name="Currrie C."/>
            <person name="Chevrette M."/>
            <person name="Carlson C."/>
            <person name="Stubbendieck R."/>
            <person name="Wendt-Pienkowski E."/>
        </authorList>
    </citation>
    <scope>NUCLEOTIDE SEQUENCE [LARGE SCALE GENOMIC DNA]</scope>
    <source>
        <strain evidence="1 2">SID8189</strain>
    </source>
</reference>
<organism evidence="1 2">
    <name type="scientific">Actinospica acidiphila</name>
    <dbReference type="NCBI Taxonomy" id="304899"/>
    <lineage>
        <taxon>Bacteria</taxon>
        <taxon>Bacillati</taxon>
        <taxon>Actinomycetota</taxon>
        <taxon>Actinomycetes</taxon>
        <taxon>Catenulisporales</taxon>
        <taxon>Actinospicaceae</taxon>
        <taxon>Actinospica</taxon>
    </lineage>
</organism>
<keyword evidence="2" id="KW-1185">Reference proteome</keyword>
<dbReference type="EMBL" id="JAAGNA010000957">
    <property type="protein sequence ID" value="NEC52284.1"/>
    <property type="molecule type" value="Genomic_DNA"/>
</dbReference>
<protein>
    <submittedName>
        <fullName evidence="1">ABC transporter permease</fullName>
    </submittedName>
</protein>
<proteinExistence type="predicted"/>
<feature type="non-terminal residue" evidence="1">
    <location>
        <position position="1"/>
    </location>
</feature>
<gene>
    <name evidence="1" type="ORF">G3I18_27535</name>
</gene>
<dbReference type="AlphaFoldDB" id="A0A9X5CPJ6"/>